<name>A0A919Q600_9ACTN</name>
<reference evidence="2" key="1">
    <citation type="submission" date="2021-01" db="EMBL/GenBank/DDBJ databases">
        <title>Whole genome shotgun sequence of Acrocarpospora phusangensis NBRC 108782.</title>
        <authorList>
            <person name="Komaki H."/>
            <person name="Tamura T."/>
        </authorList>
    </citation>
    <scope>NUCLEOTIDE SEQUENCE</scope>
    <source>
        <strain evidence="2">NBRC 108782</strain>
    </source>
</reference>
<evidence type="ECO:0000259" key="1">
    <source>
        <dbReference type="PROSITE" id="PS50943"/>
    </source>
</evidence>
<dbReference type="Proteomes" id="UP000640052">
    <property type="component" value="Unassembled WGS sequence"/>
</dbReference>
<dbReference type="Pfam" id="PF13560">
    <property type="entry name" value="HTH_31"/>
    <property type="match status" value="1"/>
</dbReference>
<organism evidence="2 3">
    <name type="scientific">Acrocarpospora phusangensis</name>
    <dbReference type="NCBI Taxonomy" id="1070424"/>
    <lineage>
        <taxon>Bacteria</taxon>
        <taxon>Bacillati</taxon>
        <taxon>Actinomycetota</taxon>
        <taxon>Actinomycetes</taxon>
        <taxon>Streptosporangiales</taxon>
        <taxon>Streptosporangiaceae</taxon>
        <taxon>Acrocarpospora</taxon>
    </lineage>
</organism>
<dbReference type="Gene3D" id="1.10.260.40">
    <property type="entry name" value="lambda repressor-like DNA-binding domains"/>
    <property type="match status" value="1"/>
</dbReference>
<dbReference type="AlphaFoldDB" id="A0A919Q600"/>
<gene>
    <name evidence="2" type="ORF">Aph01nite_13340</name>
</gene>
<proteinExistence type="predicted"/>
<feature type="domain" description="HTH cro/C1-type" evidence="1">
    <location>
        <begin position="17"/>
        <end position="72"/>
    </location>
</feature>
<dbReference type="SUPFAM" id="SSF47413">
    <property type="entry name" value="lambda repressor-like DNA-binding domains"/>
    <property type="match status" value="1"/>
</dbReference>
<keyword evidence="3" id="KW-1185">Reference proteome</keyword>
<accession>A0A919Q600</accession>
<dbReference type="PROSITE" id="PS50943">
    <property type="entry name" value="HTH_CROC1"/>
    <property type="match status" value="1"/>
</dbReference>
<evidence type="ECO:0000313" key="2">
    <source>
        <dbReference type="EMBL" id="GIH23024.1"/>
    </source>
</evidence>
<dbReference type="SMART" id="SM00530">
    <property type="entry name" value="HTH_XRE"/>
    <property type="match status" value="1"/>
</dbReference>
<dbReference type="EMBL" id="BOOA01000007">
    <property type="protein sequence ID" value="GIH23024.1"/>
    <property type="molecule type" value="Genomic_DNA"/>
</dbReference>
<protein>
    <recommendedName>
        <fullName evidence="1">HTH cro/C1-type domain-containing protein</fullName>
    </recommendedName>
</protein>
<evidence type="ECO:0000313" key="3">
    <source>
        <dbReference type="Proteomes" id="UP000640052"/>
    </source>
</evidence>
<dbReference type="CDD" id="cd00093">
    <property type="entry name" value="HTH_XRE"/>
    <property type="match status" value="1"/>
</dbReference>
<dbReference type="InterPro" id="IPR001387">
    <property type="entry name" value="Cro/C1-type_HTH"/>
</dbReference>
<dbReference type="GO" id="GO:0003677">
    <property type="term" value="F:DNA binding"/>
    <property type="evidence" value="ECO:0007669"/>
    <property type="project" value="InterPro"/>
</dbReference>
<sequence>MKADTYRGRYRLNAHALRAFRRVIGMTQVDLATASGTHNSFISRLERGERFGCTHEVARSLAAALGVPTEALIAAPLTQSKPRKAR</sequence>
<dbReference type="InterPro" id="IPR010982">
    <property type="entry name" value="Lambda_DNA-bd_dom_sf"/>
</dbReference>
<comment type="caution">
    <text evidence="2">The sequence shown here is derived from an EMBL/GenBank/DDBJ whole genome shotgun (WGS) entry which is preliminary data.</text>
</comment>